<evidence type="ECO:0000313" key="2">
    <source>
        <dbReference type="EMBL" id="MDO3681154.1"/>
    </source>
</evidence>
<evidence type="ECO:0000259" key="1">
    <source>
        <dbReference type="PROSITE" id="PS51186"/>
    </source>
</evidence>
<dbReference type="RefSeq" id="WP_127489004.1">
    <property type="nucleotide sequence ID" value="NZ_JAUMKJ010000056.1"/>
</dbReference>
<dbReference type="GO" id="GO:0016746">
    <property type="term" value="F:acyltransferase activity"/>
    <property type="evidence" value="ECO:0007669"/>
    <property type="project" value="UniProtKB-KW"/>
</dbReference>
<dbReference type="EMBL" id="JAUMKJ010000056">
    <property type="protein sequence ID" value="MDO3681154.1"/>
    <property type="molecule type" value="Genomic_DNA"/>
</dbReference>
<feature type="domain" description="N-acetyltransferase" evidence="1">
    <location>
        <begin position="4"/>
        <end position="160"/>
    </location>
</feature>
<dbReference type="InterPro" id="IPR016181">
    <property type="entry name" value="Acyl_CoA_acyltransferase"/>
</dbReference>
<comment type="caution">
    <text evidence="2">The sequence shown here is derived from an EMBL/GenBank/DDBJ whole genome shotgun (WGS) entry which is preliminary data.</text>
</comment>
<dbReference type="InterPro" id="IPR050276">
    <property type="entry name" value="MshD_Acetyltransferase"/>
</dbReference>
<dbReference type="CDD" id="cd04301">
    <property type="entry name" value="NAT_SF"/>
    <property type="match status" value="1"/>
</dbReference>
<protein>
    <submittedName>
        <fullName evidence="2">N-acetyltransferase</fullName>
        <ecNumber evidence="2">2.3.1.-</ecNumber>
    </submittedName>
</protein>
<organism evidence="2 3">
    <name type="scientific">Paenibacillus ehimensis</name>
    <dbReference type="NCBI Taxonomy" id="79264"/>
    <lineage>
        <taxon>Bacteria</taxon>
        <taxon>Bacillati</taxon>
        <taxon>Bacillota</taxon>
        <taxon>Bacilli</taxon>
        <taxon>Bacillales</taxon>
        <taxon>Paenibacillaceae</taxon>
        <taxon>Paenibacillus</taxon>
    </lineage>
</organism>
<dbReference type="Proteomes" id="UP001168883">
    <property type="component" value="Unassembled WGS sequence"/>
</dbReference>
<dbReference type="Pfam" id="PF00583">
    <property type="entry name" value="Acetyltransf_1"/>
    <property type="match status" value="1"/>
</dbReference>
<dbReference type="Gene3D" id="3.40.630.30">
    <property type="match status" value="1"/>
</dbReference>
<dbReference type="EC" id="2.3.1.-" evidence="2"/>
<dbReference type="InterPro" id="IPR000182">
    <property type="entry name" value="GNAT_dom"/>
</dbReference>
<accession>A0ABT8VJH7</accession>
<dbReference type="PANTHER" id="PTHR43617">
    <property type="entry name" value="L-AMINO ACID N-ACETYLTRANSFERASE"/>
    <property type="match status" value="1"/>
</dbReference>
<dbReference type="PANTHER" id="PTHR43617:SF2">
    <property type="entry name" value="UPF0039 PROTEIN SLL0451"/>
    <property type="match status" value="1"/>
</dbReference>
<keyword evidence="2" id="KW-0012">Acyltransferase</keyword>
<sequence length="181" mass="20337">MINITIRKELAEDYRSTEEVVKRAFADMEFSDQKEHELVARIRKSAVFIPELSLVAMNQDNKAIVGHILLSKIKISGDQQSVESLALAPVSVLPDYQKQGIGRLLITEALHKAKELGYHSVVVLGHPEYYPKFGFKKASLWGIKAPFEVPEEALMALELRENALDHVSGVVEYPSVFFLES</sequence>
<dbReference type="SUPFAM" id="SSF55729">
    <property type="entry name" value="Acyl-CoA N-acyltransferases (Nat)"/>
    <property type="match status" value="1"/>
</dbReference>
<keyword evidence="2" id="KW-0808">Transferase</keyword>
<dbReference type="PROSITE" id="PS51186">
    <property type="entry name" value="GNAT"/>
    <property type="match status" value="1"/>
</dbReference>
<keyword evidence="3" id="KW-1185">Reference proteome</keyword>
<reference evidence="2" key="1">
    <citation type="submission" date="2023-07" db="EMBL/GenBank/DDBJ databases">
        <authorList>
            <person name="Aktuganov G."/>
            <person name="Boyko T."/>
            <person name="Delegan Y."/>
            <person name="Galimzianova N."/>
            <person name="Gilvanova E."/>
            <person name="Korobov V."/>
            <person name="Kuzmina L."/>
            <person name="Melentiev A."/>
            <person name="Milman P."/>
            <person name="Ryabova A."/>
            <person name="Stupak E."/>
            <person name="Yasakov T."/>
            <person name="Zharikova N."/>
            <person name="Zhurenko E."/>
        </authorList>
    </citation>
    <scope>NUCLEOTIDE SEQUENCE</scope>
    <source>
        <strain evidence="2">IB-739</strain>
    </source>
</reference>
<gene>
    <name evidence="2" type="ORF">Q3C12_29580</name>
</gene>
<evidence type="ECO:0000313" key="3">
    <source>
        <dbReference type="Proteomes" id="UP001168883"/>
    </source>
</evidence>
<name>A0ABT8VJH7_9BACL</name>
<proteinExistence type="predicted"/>